<evidence type="ECO:0000256" key="9">
    <source>
        <dbReference type="ARBA" id="ARBA00022786"/>
    </source>
</evidence>
<evidence type="ECO:0000256" key="15">
    <source>
        <dbReference type="ARBA" id="ARBA00032511"/>
    </source>
</evidence>
<dbReference type="InterPro" id="IPR001841">
    <property type="entry name" value="Znf_RING"/>
</dbReference>
<evidence type="ECO:0000256" key="3">
    <source>
        <dbReference type="ARBA" id="ARBA00008704"/>
    </source>
</evidence>
<evidence type="ECO:0000256" key="14">
    <source>
        <dbReference type="ARBA" id="ARBA00023140"/>
    </source>
</evidence>
<evidence type="ECO:0000313" key="23">
    <source>
        <dbReference type="Proteomes" id="UP000076078"/>
    </source>
</evidence>
<evidence type="ECO:0000256" key="7">
    <source>
        <dbReference type="ARBA" id="ARBA00022723"/>
    </source>
</evidence>
<dbReference type="SMART" id="SM00184">
    <property type="entry name" value="RING"/>
    <property type="match status" value="1"/>
</dbReference>
<comment type="caution">
    <text evidence="22">The sequence shown here is derived from an EMBL/GenBank/DDBJ whole genome shotgun (WGS) entry which is preliminary data.</text>
</comment>
<feature type="compositionally biased region" description="Low complexity" evidence="19">
    <location>
        <begin position="1"/>
        <end position="38"/>
    </location>
</feature>
<keyword evidence="14" id="KW-0576">Peroxisome</keyword>
<keyword evidence="8 18" id="KW-0863">Zinc-finger</keyword>
<name>A0A152A4A7_TIELA</name>
<evidence type="ECO:0000313" key="22">
    <source>
        <dbReference type="EMBL" id="KYR01049.1"/>
    </source>
</evidence>
<keyword evidence="9" id="KW-0833">Ubl conjugation pathway</keyword>
<dbReference type="PROSITE" id="PS50089">
    <property type="entry name" value="ZF_RING_2"/>
    <property type="match status" value="1"/>
</dbReference>
<evidence type="ECO:0000256" key="19">
    <source>
        <dbReference type="SAM" id="MobiDB-lite"/>
    </source>
</evidence>
<evidence type="ECO:0000256" key="18">
    <source>
        <dbReference type="PROSITE-ProRule" id="PRU00175"/>
    </source>
</evidence>
<dbReference type="PROSITE" id="PS00518">
    <property type="entry name" value="ZF_RING_1"/>
    <property type="match status" value="1"/>
</dbReference>
<comment type="pathway">
    <text evidence="2">Protein modification; protein ubiquitination.</text>
</comment>
<dbReference type="Proteomes" id="UP000076078">
    <property type="component" value="Unassembled WGS sequence"/>
</dbReference>
<keyword evidence="10" id="KW-0862">Zinc</keyword>
<dbReference type="PANTHER" id="PTHR48178">
    <property type="entry name" value="PEROXISOME BIOGENESIS FACTOR 2"/>
    <property type="match status" value="1"/>
</dbReference>
<evidence type="ECO:0000256" key="20">
    <source>
        <dbReference type="SAM" id="Phobius"/>
    </source>
</evidence>
<dbReference type="InterPro" id="IPR045859">
    <property type="entry name" value="RING-HC_PEX2"/>
</dbReference>
<keyword evidence="13 20" id="KW-0472">Membrane</keyword>
<gene>
    <name evidence="22" type="ORF">DLAC_02138</name>
</gene>
<dbReference type="EMBL" id="LODT01000011">
    <property type="protein sequence ID" value="KYR01049.1"/>
    <property type="molecule type" value="Genomic_DNA"/>
</dbReference>
<evidence type="ECO:0000256" key="11">
    <source>
        <dbReference type="ARBA" id="ARBA00022927"/>
    </source>
</evidence>
<feature type="domain" description="RING-type" evidence="21">
    <location>
        <begin position="370"/>
        <end position="411"/>
    </location>
</feature>
<feature type="region of interest" description="Disordered" evidence="19">
    <location>
        <begin position="1"/>
        <end position="43"/>
    </location>
</feature>
<dbReference type="FunCoup" id="A0A152A4A7">
    <property type="interactions" value="264"/>
</dbReference>
<reference evidence="22 23" key="1">
    <citation type="submission" date="2015-12" db="EMBL/GenBank/DDBJ databases">
        <title>Dictyostelia acquired genes for synthesis and detection of signals that induce cell-type specialization by lateral gene transfer from prokaryotes.</title>
        <authorList>
            <person name="Gloeckner G."/>
            <person name="Schaap P."/>
        </authorList>
    </citation>
    <scope>NUCLEOTIDE SEQUENCE [LARGE SCALE GENOMIC DNA]</scope>
    <source>
        <strain evidence="22 23">TK</strain>
    </source>
</reference>
<dbReference type="InParanoid" id="A0A152A4A7"/>
<comment type="similarity">
    <text evidence="3">Belongs to the pex2/pex10/pex12 family.</text>
</comment>
<evidence type="ECO:0000256" key="12">
    <source>
        <dbReference type="ARBA" id="ARBA00022989"/>
    </source>
</evidence>
<sequence>MNITTSNTINNNDNIQQSPNTLTTTPVSISTTPPIHSSNNKFYLDSDNNNSSTLDSSNILLNSVKKKDKSTSIENTDWGKEYDNEKKKLEELSNLIQISKRPSTNVVKVSQLDSSKLDDEILDLLRTQFMKVFMFFKPNFISNFQPEINLILKSLIFKLSIFNLGTTYGNQLQNLTYRNEAAFDPRGGSDKLIKLTQRQKWMSGIFNIGGEWLWTRIQRISINDAWSERPPDDIRKRLWNLLNLMESAYKILSILNFLTFLYDGKYVTLVNRLLRMRLVYAHPSLSRRISFEYMNRQLVWYGFTEFFLFIMPLINVDKIKGFLYRMFLKSTFGKSGSANGGAHSNNPNALPVQNKHQLAEIQHQLALQKCPICIMEPINIPYSTDCGHLFCYYCIKVNTLIDSSFACPRCNSLVSRIKRYTGVDE</sequence>
<dbReference type="EC" id="2.3.2.36" evidence="17"/>
<comment type="subcellular location">
    <subcellularLocation>
        <location evidence="1">Peroxisome membrane</location>
        <topology evidence="1">Multi-pass membrane protein</topology>
    </subcellularLocation>
</comment>
<evidence type="ECO:0000256" key="10">
    <source>
        <dbReference type="ARBA" id="ARBA00022833"/>
    </source>
</evidence>
<dbReference type="AlphaFoldDB" id="A0A152A4A7"/>
<keyword evidence="11" id="KW-0653">Protein transport</keyword>
<dbReference type="GO" id="GO:0008270">
    <property type="term" value="F:zinc ion binding"/>
    <property type="evidence" value="ECO:0007669"/>
    <property type="project" value="UniProtKB-KW"/>
</dbReference>
<keyword evidence="12 20" id="KW-1133">Transmembrane helix</keyword>
<keyword evidence="6 20" id="KW-0812">Transmembrane</keyword>
<dbReference type="InterPro" id="IPR006845">
    <property type="entry name" value="Pex_N"/>
</dbReference>
<evidence type="ECO:0000259" key="21">
    <source>
        <dbReference type="PROSITE" id="PS50089"/>
    </source>
</evidence>
<dbReference type="InterPro" id="IPR018957">
    <property type="entry name" value="Znf_C3HC4_RING-type"/>
</dbReference>
<dbReference type="GO" id="GO:0005778">
    <property type="term" value="C:peroxisomal membrane"/>
    <property type="evidence" value="ECO:0007669"/>
    <property type="project" value="UniProtKB-SubCell"/>
</dbReference>
<protein>
    <recommendedName>
        <fullName evidence="17">RING-type E3 ubiquitin transferase (cysteine targeting)</fullName>
        <ecNumber evidence="17">2.3.2.36</ecNumber>
    </recommendedName>
    <alternativeName>
        <fullName evidence="15">Peroxin-2</fullName>
    </alternativeName>
</protein>
<evidence type="ECO:0000256" key="16">
    <source>
        <dbReference type="ARBA" id="ARBA00034438"/>
    </source>
</evidence>
<dbReference type="Pfam" id="PF00097">
    <property type="entry name" value="zf-C3HC4"/>
    <property type="match status" value="1"/>
</dbReference>
<accession>A0A152A4A7</accession>
<keyword evidence="23" id="KW-1185">Reference proteome</keyword>
<dbReference type="InterPro" id="IPR017907">
    <property type="entry name" value="Znf_RING_CS"/>
</dbReference>
<dbReference type="PANTHER" id="PTHR48178:SF1">
    <property type="entry name" value="PEROXISOME BIOGENESIS FACTOR 2"/>
    <property type="match status" value="1"/>
</dbReference>
<keyword evidence="7" id="KW-0479">Metal-binding</keyword>
<evidence type="ECO:0000256" key="6">
    <source>
        <dbReference type="ARBA" id="ARBA00022692"/>
    </source>
</evidence>
<dbReference type="InterPro" id="IPR013083">
    <property type="entry name" value="Znf_RING/FYVE/PHD"/>
</dbReference>
<evidence type="ECO:0000256" key="17">
    <source>
        <dbReference type="ARBA" id="ARBA00034523"/>
    </source>
</evidence>
<evidence type="ECO:0000256" key="4">
    <source>
        <dbReference type="ARBA" id="ARBA00022448"/>
    </source>
</evidence>
<dbReference type="Gene3D" id="3.30.40.10">
    <property type="entry name" value="Zinc/RING finger domain, C3HC4 (zinc finger)"/>
    <property type="match status" value="1"/>
</dbReference>
<dbReference type="STRING" id="361077.A0A152A4A7"/>
<proteinExistence type="inferred from homology"/>
<dbReference type="GO" id="GO:0016558">
    <property type="term" value="P:protein import into peroxisome matrix"/>
    <property type="evidence" value="ECO:0007669"/>
    <property type="project" value="InterPro"/>
</dbReference>
<evidence type="ECO:0000256" key="1">
    <source>
        <dbReference type="ARBA" id="ARBA00004585"/>
    </source>
</evidence>
<dbReference type="Pfam" id="PF04757">
    <property type="entry name" value="Pex2_Pex12"/>
    <property type="match status" value="1"/>
</dbReference>
<dbReference type="GO" id="GO:0061630">
    <property type="term" value="F:ubiquitin protein ligase activity"/>
    <property type="evidence" value="ECO:0007669"/>
    <property type="project" value="UniProtKB-EC"/>
</dbReference>
<dbReference type="OMA" id="WHGLMEL"/>
<evidence type="ECO:0000256" key="8">
    <source>
        <dbReference type="ARBA" id="ARBA00022771"/>
    </source>
</evidence>
<dbReference type="OrthoDB" id="1701437at2759"/>
<keyword evidence="5" id="KW-0808">Transferase</keyword>
<evidence type="ECO:0000256" key="5">
    <source>
        <dbReference type="ARBA" id="ARBA00022679"/>
    </source>
</evidence>
<organism evidence="22 23">
    <name type="scientific">Tieghemostelium lacteum</name>
    <name type="common">Slime mold</name>
    <name type="synonym">Dictyostelium lacteum</name>
    <dbReference type="NCBI Taxonomy" id="361077"/>
    <lineage>
        <taxon>Eukaryota</taxon>
        <taxon>Amoebozoa</taxon>
        <taxon>Evosea</taxon>
        <taxon>Eumycetozoa</taxon>
        <taxon>Dictyostelia</taxon>
        <taxon>Dictyosteliales</taxon>
        <taxon>Raperosteliaceae</taxon>
        <taxon>Tieghemostelium</taxon>
    </lineage>
</organism>
<evidence type="ECO:0000256" key="2">
    <source>
        <dbReference type="ARBA" id="ARBA00004906"/>
    </source>
</evidence>
<dbReference type="InterPro" id="IPR025654">
    <property type="entry name" value="PEX2/10"/>
</dbReference>
<evidence type="ECO:0000256" key="13">
    <source>
        <dbReference type="ARBA" id="ARBA00023136"/>
    </source>
</evidence>
<feature type="transmembrane region" description="Helical" evidence="20">
    <location>
        <begin position="298"/>
        <end position="316"/>
    </location>
</feature>
<dbReference type="SUPFAM" id="SSF57850">
    <property type="entry name" value="RING/U-box"/>
    <property type="match status" value="1"/>
</dbReference>
<keyword evidence="4" id="KW-0813">Transport</keyword>
<dbReference type="CDD" id="cd16526">
    <property type="entry name" value="RING-HC_PEX2"/>
    <property type="match status" value="1"/>
</dbReference>
<comment type="catalytic activity">
    <reaction evidence="16">
        <text>[E2 ubiquitin-conjugating enzyme]-S-ubiquitinyl-L-cysteine + [acceptor protein]-L-cysteine = [E2 ubiquitin-conjugating enzyme]-L-cysteine + [acceptor protein]-S-ubiquitinyl-L-cysteine.</text>
        <dbReference type="EC" id="2.3.2.36"/>
    </reaction>
</comment>